<organism evidence="1 2">
    <name type="scientific">Hassallia byssoidea VB512170</name>
    <dbReference type="NCBI Taxonomy" id="1304833"/>
    <lineage>
        <taxon>Bacteria</taxon>
        <taxon>Bacillati</taxon>
        <taxon>Cyanobacteriota</taxon>
        <taxon>Cyanophyceae</taxon>
        <taxon>Nostocales</taxon>
        <taxon>Tolypothrichaceae</taxon>
        <taxon>Hassallia</taxon>
    </lineage>
</organism>
<evidence type="ECO:0000313" key="2">
    <source>
        <dbReference type="Proteomes" id="UP000031549"/>
    </source>
</evidence>
<name>A0A846H945_9CYAN</name>
<dbReference type="EMBL" id="JTCM02000024">
    <property type="protein sequence ID" value="NEU73478.1"/>
    <property type="molecule type" value="Genomic_DNA"/>
</dbReference>
<keyword evidence="2" id="KW-1185">Reference proteome</keyword>
<dbReference type="AlphaFoldDB" id="A0A846H945"/>
<reference evidence="1 2" key="1">
    <citation type="journal article" date="2015" name="Genome Announc.">
        <title>Draft Genome Sequence of Cyanobacterium Hassallia byssoidea Strain VB512170, Isolated from Monuments in India.</title>
        <authorList>
            <person name="Singh D."/>
            <person name="Chandrababunaidu M.M."/>
            <person name="Panda A."/>
            <person name="Sen D."/>
            <person name="Bhattacharyya S."/>
            <person name="Adhikary S.P."/>
            <person name="Tripathy S."/>
        </authorList>
    </citation>
    <scope>NUCLEOTIDE SEQUENCE [LARGE SCALE GENOMIC DNA]</scope>
    <source>
        <strain evidence="1 2">VB512170</strain>
    </source>
</reference>
<evidence type="ECO:0000313" key="1">
    <source>
        <dbReference type="EMBL" id="NEU73478.1"/>
    </source>
</evidence>
<protein>
    <submittedName>
        <fullName evidence="1">Uncharacterized protein</fullName>
    </submittedName>
</protein>
<dbReference type="Proteomes" id="UP000031549">
    <property type="component" value="Unassembled WGS sequence"/>
</dbReference>
<comment type="caution">
    <text evidence="1">The sequence shown here is derived from an EMBL/GenBank/DDBJ whole genome shotgun (WGS) entry which is preliminary data.</text>
</comment>
<sequence>MGNGQWAMGIKRSFRIFWTIPHDGRCFKSAEPTADAPLGETPRPHCLPYTKTGQNGTALFNRSSTPHDNQRMKAVPFCLIFWNPNALPPPCPMPYAPCPLPNSL</sequence>
<dbReference type="RefSeq" id="WP_163518858.1">
    <property type="nucleotide sequence ID" value="NZ_JTCM02000024.1"/>
</dbReference>
<accession>A0A846H945</accession>
<gene>
    <name evidence="1" type="ORF">PI95_013110</name>
</gene>
<proteinExistence type="predicted"/>